<protein>
    <submittedName>
        <fullName evidence="2">Uncharacterized protein</fullName>
    </submittedName>
</protein>
<gene>
    <name evidence="2" type="ORF">SMN809_LOCUS54181</name>
</gene>
<feature type="coiled-coil region" evidence="1">
    <location>
        <begin position="6"/>
        <end position="47"/>
    </location>
</feature>
<comment type="caution">
    <text evidence="2">The sequence shown here is derived from an EMBL/GenBank/DDBJ whole genome shotgun (WGS) entry which is preliminary data.</text>
</comment>
<dbReference type="Proteomes" id="UP000676336">
    <property type="component" value="Unassembled WGS sequence"/>
</dbReference>
<name>A0A8S3CSK1_9BILA</name>
<proteinExistence type="predicted"/>
<sequence length="48" mass="5789">MLSQNLEQLNQKLLDVCRECDEFRENNAELILSKQQLQERLQQIDEIQ</sequence>
<reference evidence="2" key="1">
    <citation type="submission" date="2021-02" db="EMBL/GenBank/DDBJ databases">
        <authorList>
            <person name="Nowell W R."/>
        </authorList>
    </citation>
    <scope>NUCLEOTIDE SEQUENCE</scope>
</reference>
<dbReference type="AlphaFoldDB" id="A0A8S3CSK1"/>
<evidence type="ECO:0000313" key="2">
    <source>
        <dbReference type="EMBL" id="CAF4952254.1"/>
    </source>
</evidence>
<evidence type="ECO:0000313" key="3">
    <source>
        <dbReference type="Proteomes" id="UP000676336"/>
    </source>
</evidence>
<dbReference type="EMBL" id="CAJOBI010188210">
    <property type="protein sequence ID" value="CAF4952254.1"/>
    <property type="molecule type" value="Genomic_DNA"/>
</dbReference>
<evidence type="ECO:0000256" key="1">
    <source>
        <dbReference type="SAM" id="Coils"/>
    </source>
</evidence>
<accession>A0A8S3CSK1</accession>
<feature type="non-terminal residue" evidence="2">
    <location>
        <position position="48"/>
    </location>
</feature>
<keyword evidence="1" id="KW-0175">Coiled coil</keyword>
<organism evidence="2 3">
    <name type="scientific">Rotaria magnacalcarata</name>
    <dbReference type="NCBI Taxonomy" id="392030"/>
    <lineage>
        <taxon>Eukaryota</taxon>
        <taxon>Metazoa</taxon>
        <taxon>Spiralia</taxon>
        <taxon>Gnathifera</taxon>
        <taxon>Rotifera</taxon>
        <taxon>Eurotatoria</taxon>
        <taxon>Bdelloidea</taxon>
        <taxon>Philodinida</taxon>
        <taxon>Philodinidae</taxon>
        <taxon>Rotaria</taxon>
    </lineage>
</organism>